<reference evidence="1 2" key="1">
    <citation type="journal article" date="2023" name="Nucleic Acids Res.">
        <title>The hologenome of Daphnia magna reveals possible DNA methylation and microbiome-mediated evolution of the host genome.</title>
        <authorList>
            <person name="Chaturvedi A."/>
            <person name="Li X."/>
            <person name="Dhandapani V."/>
            <person name="Marshall H."/>
            <person name="Kissane S."/>
            <person name="Cuenca-Cambronero M."/>
            <person name="Asole G."/>
            <person name="Calvet F."/>
            <person name="Ruiz-Romero M."/>
            <person name="Marangio P."/>
            <person name="Guigo R."/>
            <person name="Rago D."/>
            <person name="Mirbahai L."/>
            <person name="Eastwood N."/>
            <person name="Colbourne J.K."/>
            <person name="Zhou J."/>
            <person name="Mallon E."/>
            <person name="Orsini L."/>
        </authorList>
    </citation>
    <scope>NUCLEOTIDE SEQUENCE [LARGE SCALE GENOMIC DNA]</scope>
    <source>
        <strain evidence="1">LRV0_1</strain>
    </source>
</reference>
<sequence length="222" mass="24719">MLTFTSLRGRVPHHPMFHNYFQKFDNISLKFKRESTQLLLQWVGFQKQRKKIALPELLENLGDHLAFRNMITCINMVSTYVRRGPYQKTAPFPGFSLAQWDGHVTILSSHAVFPDRDSIKTRISQPPDTGTPTLLQRPVDRPTLFLRLYPRDGADGAAISGVSELIFHAVPLRLVSICRGNNSAAPDAASQNLTSCCRGDNAEINEGVLSIIGSTIKECGAI</sequence>
<gene>
    <name evidence="1" type="ORF">OUZ56_004279</name>
</gene>
<protein>
    <submittedName>
        <fullName evidence="1">Uncharacterized protein</fullName>
    </submittedName>
</protein>
<evidence type="ECO:0000313" key="1">
    <source>
        <dbReference type="EMBL" id="KAK4002451.1"/>
    </source>
</evidence>
<comment type="caution">
    <text evidence="1">The sequence shown here is derived from an EMBL/GenBank/DDBJ whole genome shotgun (WGS) entry which is preliminary data.</text>
</comment>
<accession>A0ABQ9YPC3</accession>
<keyword evidence="2" id="KW-1185">Reference proteome</keyword>
<dbReference type="Proteomes" id="UP001234178">
    <property type="component" value="Unassembled WGS sequence"/>
</dbReference>
<dbReference type="EMBL" id="JAOYFB010000001">
    <property type="protein sequence ID" value="KAK4002451.1"/>
    <property type="molecule type" value="Genomic_DNA"/>
</dbReference>
<evidence type="ECO:0000313" key="2">
    <source>
        <dbReference type="Proteomes" id="UP001234178"/>
    </source>
</evidence>
<proteinExistence type="predicted"/>
<name>A0ABQ9YPC3_9CRUS</name>
<organism evidence="1 2">
    <name type="scientific">Daphnia magna</name>
    <dbReference type="NCBI Taxonomy" id="35525"/>
    <lineage>
        <taxon>Eukaryota</taxon>
        <taxon>Metazoa</taxon>
        <taxon>Ecdysozoa</taxon>
        <taxon>Arthropoda</taxon>
        <taxon>Crustacea</taxon>
        <taxon>Branchiopoda</taxon>
        <taxon>Diplostraca</taxon>
        <taxon>Cladocera</taxon>
        <taxon>Anomopoda</taxon>
        <taxon>Daphniidae</taxon>
        <taxon>Daphnia</taxon>
    </lineage>
</organism>